<proteinExistence type="predicted"/>
<name>A0A9D5B2F5_PEA</name>
<dbReference type="Proteomes" id="UP001058974">
    <property type="component" value="Chromosome 3"/>
</dbReference>
<evidence type="ECO:0000313" key="2">
    <source>
        <dbReference type="Proteomes" id="UP001058974"/>
    </source>
</evidence>
<comment type="caution">
    <text evidence="1">The sequence shown here is derived from an EMBL/GenBank/DDBJ whole genome shotgun (WGS) entry which is preliminary data.</text>
</comment>
<keyword evidence="2" id="KW-1185">Reference proteome</keyword>
<organism evidence="1 2">
    <name type="scientific">Pisum sativum</name>
    <name type="common">Garden pea</name>
    <name type="synonym">Lathyrus oleraceus</name>
    <dbReference type="NCBI Taxonomy" id="3888"/>
    <lineage>
        <taxon>Eukaryota</taxon>
        <taxon>Viridiplantae</taxon>
        <taxon>Streptophyta</taxon>
        <taxon>Embryophyta</taxon>
        <taxon>Tracheophyta</taxon>
        <taxon>Spermatophyta</taxon>
        <taxon>Magnoliopsida</taxon>
        <taxon>eudicotyledons</taxon>
        <taxon>Gunneridae</taxon>
        <taxon>Pentapetalae</taxon>
        <taxon>rosids</taxon>
        <taxon>fabids</taxon>
        <taxon>Fabales</taxon>
        <taxon>Fabaceae</taxon>
        <taxon>Papilionoideae</taxon>
        <taxon>50 kb inversion clade</taxon>
        <taxon>NPAAA clade</taxon>
        <taxon>Hologalegina</taxon>
        <taxon>IRL clade</taxon>
        <taxon>Fabeae</taxon>
        <taxon>Lathyrus</taxon>
    </lineage>
</organism>
<dbReference type="EMBL" id="JAMSHJ010000003">
    <property type="protein sequence ID" value="KAI5431318.1"/>
    <property type="molecule type" value="Genomic_DNA"/>
</dbReference>
<dbReference type="AlphaFoldDB" id="A0A9D5B2F5"/>
<accession>A0A9D5B2F5</accession>
<gene>
    <name evidence="1" type="ORF">KIW84_035480</name>
</gene>
<reference evidence="1 2" key="1">
    <citation type="journal article" date="2022" name="Nat. Genet.">
        <title>Improved pea reference genome and pan-genome highlight genomic features and evolutionary characteristics.</title>
        <authorList>
            <person name="Yang T."/>
            <person name="Liu R."/>
            <person name="Luo Y."/>
            <person name="Hu S."/>
            <person name="Wang D."/>
            <person name="Wang C."/>
            <person name="Pandey M.K."/>
            <person name="Ge S."/>
            <person name="Xu Q."/>
            <person name="Li N."/>
            <person name="Li G."/>
            <person name="Huang Y."/>
            <person name="Saxena R.K."/>
            <person name="Ji Y."/>
            <person name="Li M."/>
            <person name="Yan X."/>
            <person name="He Y."/>
            <person name="Liu Y."/>
            <person name="Wang X."/>
            <person name="Xiang C."/>
            <person name="Varshney R.K."/>
            <person name="Ding H."/>
            <person name="Gao S."/>
            <person name="Zong X."/>
        </authorList>
    </citation>
    <scope>NUCLEOTIDE SEQUENCE [LARGE SCALE GENOMIC DNA]</scope>
    <source>
        <strain evidence="1 2">cv. Zhongwan 6</strain>
    </source>
</reference>
<protein>
    <submittedName>
        <fullName evidence="1">Uncharacterized protein</fullName>
    </submittedName>
</protein>
<evidence type="ECO:0000313" key="1">
    <source>
        <dbReference type="EMBL" id="KAI5431318.1"/>
    </source>
</evidence>
<sequence length="106" mass="12264">MSKFGDFILNNNLIDVPNSRSKYTSFNLDWNIVSTGEVAFVLKEKMKYLKEILRKWKKEVFGILNLEMEDVMRSLNDLDKVAASSDQEVMEDEELVKSRALASKKV</sequence>
<dbReference type="Gramene" id="Psat03G0548000-T1">
    <property type="protein sequence ID" value="KAI5431318.1"/>
    <property type="gene ID" value="KIW84_035480"/>
</dbReference>